<keyword evidence="2" id="KW-1185">Reference proteome</keyword>
<proteinExistence type="predicted"/>
<protein>
    <submittedName>
        <fullName evidence="3">Uncharacterized protein</fullName>
    </submittedName>
</protein>
<reference evidence="3" key="1">
    <citation type="submission" date="2022-11" db="UniProtKB">
        <authorList>
            <consortium name="WormBaseParasite"/>
        </authorList>
    </citation>
    <scope>IDENTIFICATION</scope>
</reference>
<evidence type="ECO:0000256" key="1">
    <source>
        <dbReference type="SAM" id="MobiDB-lite"/>
    </source>
</evidence>
<evidence type="ECO:0000313" key="2">
    <source>
        <dbReference type="Proteomes" id="UP000887540"/>
    </source>
</evidence>
<sequence>MTKLEARTQVVLILNGMGYPFSARMLPLPPTSALDTSDDPRVDIVMDPLVKSSTSLQRSPQSSASNRMCSLLLRL</sequence>
<feature type="compositionally biased region" description="Low complexity" evidence="1">
    <location>
        <begin position="53"/>
        <end position="65"/>
    </location>
</feature>
<dbReference type="AlphaFoldDB" id="A0A914DPF8"/>
<accession>A0A914DPF8</accession>
<name>A0A914DPF8_9BILA</name>
<dbReference type="Proteomes" id="UP000887540">
    <property type="component" value="Unplaced"/>
</dbReference>
<organism evidence="2 3">
    <name type="scientific">Acrobeloides nanus</name>
    <dbReference type="NCBI Taxonomy" id="290746"/>
    <lineage>
        <taxon>Eukaryota</taxon>
        <taxon>Metazoa</taxon>
        <taxon>Ecdysozoa</taxon>
        <taxon>Nematoda</taxon>
        <taxon>Chromadorea</taxon>
        <taxon>Rhabditida</taxon>
        <taxon>Tylenchina</taxon>
        <taxon>Cephalobomorpha</taxon>
        <taxon>Cephaloboidea</taxon>
        <taxon>Cephalobidae</taxon>
        <taxon>Acrobeloides</taxon>
    </lineage>
</organism>
<feature type="region of interest" description="Disordered" evidence="1">
    <location>
        <begin position="53"/>
        <end position="75"/>
    </location>
</feature>
<evidence type="ECO:0000313" key="3">
    <source>
        <dbReference type="WBParaSite" id="ACRNAN_scaffold3368.g23176.t1"/>
    </source>
</evidence>
<dbReference type="WBParaSite" id="ACRNAN_scaffold3368.g23176.t1">
    <property type="protein sequence ID" value="ACRNAN_scaffold3368.g23176.t1"/>
    <property type="gene ID" value="ACRNAN_scaffold3368.g23176"/>
</dbReference>